<comment type="cofactor">
    <cofactor evidence="7">
        <name>FMN</name>
        <dbReference type="ChEBI" id="CHEBI:58210"/>
    </cofactor>
    <text evidence="7">Binds 1 FMN per subunit.</text>
</comment>
<dbReference type="EMBL" id="VPFL01000025">
    <property type="protein sequence ID" value="TXF10613.1"/>
    <property type="molecule type" value="Genomic_DNA"/>
</dbReference>
<evidence type="ECO:0000313" key="9">
    <source>
        <dbReference type="EMBL" id="TXF10613.1"/>
    </source>
</evidence>
<dbReference type="GO" id="GO:0046872">
    <property type="term" value="F:metal ion binding"/>
    <property type="evidence" value="ECO:0007669"/>
    <property type="project" value="UniProtKB-KW"/>
</dbReference>
<feature type="transmembrane region" description="Helical" evidence="7">
    <location>
        <begin position="50"/>
        <end position="68"/>
    </location>
</feature>
<reference evidence="9 10" key="1">
    <citation type="submission" date="2019-08" db="EMBL/GenBank/DDBJ databases">
        <title>Pelomicrobium methylotrophicum gen. nov., sp. nov. a moderately thermophilic, facultatively anaerobic, lithoautotrophic and methylotrophic bacterium isolated from a terrestrial mud volcano.</title>
        <authorList>
            <person name="Slobodkina G.B."/>
            <person name="Merkel A.Y."/>
            <person name="Slobodkin A.I."/>
        </authorList>
    </citation>
    <scope>NUCLEOTIDE SEQUENCE [LARGE SCALE GENOMIC DNA]</scope>
    <source>
        <strain evidence="9 10">SM250</strain>
    </source>
</reference>
<keyword evidence="10" id="KW-1185">Reference proteome</keyword>
<evidence type="ECO:0000256" key="3">
    <source>
        <dbReference type="ARBA" id="ARBA00022692"/>
    </source>
</evidence>
<gene>
    <name evidence="7" type="primary">msrQ</name>
    <name evidence="9" type="ORF">FR698_14285</name>
</gene>
<dbReference type="GO" id="GO:0009055">
    <property type="term" value="F:electron transfer activity"/>
    <property type="evidence" value="ECO:0007669"/>
    <property type="project" value="UniProtKB-UniRule"/>
</dbReference>
<name>A0A5C7EFE4_9PROT</name>
<dbReference type="Pfam" id="PF01794">
    <property type="entry name" value="Ferric_reduct"/>
    <property type="match status" value="1"/>
</dbReference>
<protein>
    <recommendedName>
        <fullName evidence="7">Protein-methionine-sulfoxide reductase heme-binding subunit MsrQ</fullName>
    </recommendedName>
    <alternativeName>
        <fullName evidence="7">Flavocytochrome MsrQ</fullName>
    </alternativeName>
</protein>
<evidence type="ECO:0000256" key="2">
    <source>
        <dbReference type="ARBA" id="ARBA00022448"/>
    </source>
</evidence>
<dbReference type="GO" id="GO:0005886">
    <property type="term" value="C:plasma membrane"/>
    <property type="evidence" value="ECO:0007669"/>
    <property type="project" value="UniProtKB-SubCell"/>
</dbReference>
<comment type="caution">
    <text evidence="9">The sequence shown here is derived from an EMBL/GenBank/DDBJ whole genome shotgun (WGS) entry which is preliminary data.</text>
</comment>
<feature type="transmembrane region" description="Helical" evidence="7">
    <location>
        <begin position="21"/>
        <end position="38"/>
    </location>
</feature>
<evidence type="ECO:0000256" key="7">
    <source>
        <dbReference type="HAMAP-Rule" id="MF_01207"/>
    </source>
</evidence>
<dbReference type="GO" id="GO:0010181">
    <property type="term" value="F:FMN binding"/>
    <property type="evidence" value="ECO:0007669"/>
    <property type="project" value="UniProtKB-UniRule"/>
</dbReference>
<evidence type="ECO:0000256" key="1">
    <source>
        <dbReference type="ARBA" id="ARBA00004141"/>
    </source>
</evidence>
<evidence type="ECO:0000259" key="8">
    <source>
        <dbReference type="Pfam" id="PF01794"/>
    </source>
</evidence>
<keyword evidence="6 7" id="KW-0472">Membrane</keyword>
<dbReference type="InterPro" id="IPR013130">
    <property type="entry name" value="Fe3_Rdtase_TM_dom"/>
</dbReference>
<dbReference type="RefSeq" id="WP_147800881.1">
    <property type="nucleotide sequence ID" value="NZ_VPFL01000025.1"/>
</dbReference>
<dbReference type="InParanoid" id="A0A5C7EFE4"/>
<comment type="subunit">
    <text evidence="7">Heterodimer of a catalytic subunit (MsrP) and a heme-binding subunit (MsrQ).</text>
</comment>
<feature type="transmembrane region" description="Helical" evidence="7">
    <location>
        <begin position="160"/>
        <end position="176"/>
    </location>
</feature>
<proteinExistence type="inferred from homology"/>
<accession>A0A5C7EFE4</accession>
<keyword evidence="7" id="KW-0288">FMN</keyword>
<keyword evidence="7" id="KW-1003">Cell membrane</keyword>
<keyword evidence="7" id="KW-0249">Electron transport</keyword>
<evidence type="ECO:0000313" key="10">
    <source>
        <dbReference type="Proteomes" id="UP000321201"/>
    </source>
</evidence>
<dbReference type="PANTHER" id="PTHR36964">
    <property type="entry name" value="PROTEIN-METHIONINE-SULFOXIDE REDUCTASE HEME-BINDING SUBUNIT MSRQ"/>
    <property type="match status" value="1"/>
</dbReference>
<keyword evidence="4 7" id="KW-1133">Transmembrane helix</keyword>
<keyword evidence="2 7" id="KW-0813">Transport</keyword>
<keyword evidence="7" id="KW-0479">Metal-binding</keyword>
<feature type="transmembrane region" description="Helical" evidence="7">
    <location>
        <begin position="121"/>
        <end position="139"/>
    </location>
</feature>
<comment type="subcellular location">
    <subcellularLocation>
        <location evidence="7">Cell membrane</location>
        <topology evidence="7">Multi-pass membrane protein</topology>
    </subcellularLocation>
    <subcellularLocation>
        <location evidence="1">Membrane</location>
        <topology evidence="1">Multi-pass membrane protein</topology>
    </subcellularLocation>
</comment>
<keyword evidence="7" id="KW-0285">Flavoprotein</keyword>
<dbReference type="InterPro" id="IPR022837">
    <property type="entry name" value="MsrQ-like"/>
</dbReference>
<feature type="transmembrane region" description="Helical" evidence="7">
    <location>
        <begin position="89"/>
        <end position="109"/>
    </location>
</feature>
<keyword evidence="7" id="KW-0349">Heme</keyword>
<comment type="cofactor">
    <cofactor evidence="7">
        <name>heme b</name>
        <dbReference type="ChEBI" id="CHEBI:60344"/>
    </cofactor>
    <text evidence="7">Binds 1 heme b (iron(II)-protoporphyrin IX) group per subunit.</text>
</comment>
<keyword evidence="5 7" id="KW-0408">Iron</keyword>
<evidence type="ECO:0000256" key="6">
    <source>
        <dbReference type="ARBA" id="ARBA00023136"/>
    </source>
</evidence>
<dbReference type="Proteomes" id="UP000321201">
    <property type="component" value="Unassembled WGS sequence"/>
</dbReference>
<dbReference type="OrthoDB" id="9788328at2"/>
<dbReference type="HAMAP" id="MF_01207">
    <property type="entry name" value="MsrQ"/>
    <property type="match status" value="1"/>
</dbReference>
<organism evidence="9 10">
    <name type="scientific">Pelomicrobium methylotrophicum</name>
    <dbReference type="NCBI Taxonomy" id="2602750"/>
    <lineage>
        <taxon>Bacteria</taxon>
        <taxon>Pseudomonadati</taxon>
        <taxon>Pseudomonadota</taxon>
        <taxon>Hydrogenophilia</taxon>
        <taxon>Hydrogenophilia incertae sedis</taxon>
        <taxon>Pelomicrobium</taxon>
    </lineage>
</organism>
<comment type="caution">
    <text evidence="7">Lacks conserved residue(s) required for the propagation of feature annotation.</text>
</comment>
<evidence type="ECO:0000256" key="5">
    <source>
        <dbReference type="ARBA" id="ARBA00023004"/>
    </source>
</evidence>
<comment type="function">
    <text evidence="7">Part of the MsrPQ system that repairs oxidized periplasmic proteins containing methionine sulfoxide residues (Met-O), using respiratory chain electrons. Thus protects these proteins from oxidative-stress damage caused by reactive species of oxygen and chlorine generated by the host defense mechanisms. MsrPQ is essential for the maintenance of envelope integrity under bleach stress, rescuing a wide series of structurally unrelated periplasmic proteins from methionine oxidation. MsrQ provides electrons for reduction to the reductase catalytic subunit MsrP, using the quinone pool of the respiratory chain.</text>
</comment>
<dbReference type="GO" id="GO:0020037">
    <property type="term" value="F:heme binding"/>
    <property type="evidence" value="ECO:0007669"/>
    <property type="project" value="UniProtKB-UniRule"/>
</dbReference>
<feature type="domain" description="Ferric oxidoreductase" evidence="8">
    <location>
        <begin position="54"/>
        <end position="166"/>
    </location>
</feature>
<dbReference type="PANTHER" id="PTHR36964:SF1">
    <property type="entry name" value="PROTEIN-METHIONINE-SULFOXIDE REDUCTASE HEME-BINDING SUBUNIT MSRQ"/>
    <property type="match status" value="1"/>
</dbReference>
<evidence type="ECO:0000256" key="4">
    <source>
        <dbReference type="ARBA" id="ARBA00022989"/>
    </source>
</evidence>
<dbReference type="GO" id="GO:0016679">
    <property type="term" value="F:oxidoreductase activity, acting on diphenols and related substances as donors"/>
    <property type="evidence" value="ECO:0007669"/>
    <property type="project" value="TreeGrafter"/>
</dbReference>
<sequence length="225" mass="25651">MTVLTRLAQLPAVHAERLKRILFVLCLLPLARWIWLGFNDGLGANPVEFIIRSTGFWALAFLAITLAVTPLRRWLQWPWLLRLRRMLGLYAFFYACLHFAAYLVLDQFFDLAAIVEDVLKRPYITVGFTSFVLLVPLAITSTDGMIRRLGGRRWRRLHRLVYAIGVGGVIHFWWLVKADITQPFLYAIALGVLLGERVVHHLRIRVLPSPGTSGSARAAIPLPRD</sequence>
<keyword evidence="3 7" id="KW-0812">Transmembrane</keyword>
<dbReference type="AlphaFoldDB" id="A0A5C7EFE4"/>
<comment type="similarity">
    <text evidence="7">Belongs to the MsrQ family.</text>
</comment>
<dbReference type="GO" id="GO:0030091">
    <property type="term" value="P:protein repair"/>
    <property type="evidence" value="ECO:0007669"/>
    <property type="project" value="UniProtKB-UniRule"/>
</dbReference>
<dbReference type="FunCoup" id="A0A5C7EFE4">
    <property type="interactions" value="29"/>
</dbReference>